<feature type="non-terminal residue" evidence="1">
    <location>
        <position position="1"/>
    </location>
</feature>
<reference evidence="1" key="1">
    <citation type="submission" date="2020-07" db="EMBL/GenBank/DDBJ databases">
        <title>Huge and variable diversity of episymbiotic CPR bacteria and DPANN archaea in groundwater ecosystems.</title>
        <authorList>
            <person name="He C.Y."/>
            <person name="Keren R."/>
            <person name="Whittaker M."/>
            <person name="Farag I.F."/>
            <person name="Doudna J."/>
            <person name="Cate J.H.D."/>
            <person name="Banfield J.F."/>
        </authorList>
    </citation>
    <scope>NUCLEOTIDE SEQUENCE</scope>
    <source>
        <strain evidence="1">NC_groundwater_1370_Ag_S-0.2um_69_93</strain>
    </source>
</reference>
<accession>A0A932ZVX2</accession>
<evidence type="ECO:0000313" key="1">
    <source>
        <dbReference type="EMBL" id="MBI4252439.1"/>
    </source>
</evidence>
<protein>
    <submittedName>
        <fullName evidence="1">ABC transporter substrate-binding protein</fullName>
    </submittedName>
</protein>
<organism evidence="1 2">
    <name type="scientific">Tectimicrobiota bacterium</name>
    <dbReference type="NCBI Taxonomy" id="2528274"/>
    <lineage>
        <taxon>Bacteria</taxon>
        <taxon>Pseudomonadati</taxon>
        <taxon>Nitrospinota/Tectimicrobiota group</taxon>
        <taxon>Candidatus Tectimicrobiota</taxon>
    </lineage>
</organism>
<sequence>KEAAAKAGIKPGMPLMERVKRAKGLTVGITRPGALTDDLARNIFARAGLKVPDDVRIISAGGAGTMLPALRNRKIDIITISTPHPETILSENIGMWFVNLAAGEDPAIKDFMMSTLMASPELIREKPDLVKRMTRAVMNSLKYINETSVDQLTKDMTPFFGKSVKPAALRISVETVKAAVNPTGKMSDAAVATTFKLMKKPGKLKNLQSLKRSDVWTDDLVK</sequence>
<dbReference type="Gene3D" id="3.40.190.10">
    <property type="entry name" value="Periplasmic binding protein-like II"/>
    <property type="match status" value="1"/>
</dbReference>
<dbReference type="Pfam" id="PF13379">
    <property type="entry name" value="NMT1_2"/>
    <property type="match status" value="1"/>
</dbReference>
<dbReference type="EMBL" id="JACQRX010000360">
    <property type="protein sequence ID" value="MBI4252439.1"/>
    <property type="molecule type" value="Genomic_DNA"/>
</dbReference>
<dbReference type="Proteomes" id="UP000752292">
    <property type="component" value="Unassembled WGS sequence"/>
</dbReference>
<name>A0A932ZVX2_UNCTE</name>
<dbReference type="AlphaFoldDB" id="A0A932ZVX2"/>
<gene>
    <name evidence="1" type="ORF">HY618_08265</name>
</gene>
<comment type="caution">
    <text evidence="1">The sequence shown here is derived from an EMBL/GenBank/DDBJ whole genome shotgun (WGS) entry which is preliminary data.</text>
</comment>
<dbReference type="PANTHER" id="PTHR30024">
    <property type="entry name" value="ALIPHATIC SULFONATES-BINDING PROTEIN-RELATED"/>
    <property type="match status" value="1"/>
</dbReference>
<dbReference type="SUPFAM" id="SSF53850">
    <property type="entry name" value="Periplasmic binding protein-like II"/>
    <property type="match status" value="1"/>
</dbReference>
<proteinExistence type="predicted"/>
<evidence type="ECO:0000313" key="2">
    <source>
        <dbReference type="Proteomes" id="UP000752292"/>
    </source>
</evidence>